<evidence type="ECO:0000313" key="1">
    <source>
        <dbReference type="EMBL" id="QJI53567.1"/>
    </source>
</evidence>
<accession>A0A6M3YNY9</accession>
<reference evidence="1" key="1">
    <citation type="submission" date="2020-01" db="EMBL/GenBank/DDBJ databases">
        <title>Viral genomes from wild and zoo birds in China.</title>
        <authorList>
            <person name="Zhao M."/>
            <person name="Shan L.T."/>
            <person name="Yang X.S."/>
            <person name="Zhang W."/>
        </authorList>
    </citation>
    <scope>NUCLEOTIDE SEQUENCE</scope>
    <source>
        <strain evidence="1">Rfb200shi4nc</strain>
    </source>
</reference>
<sequence>MNSCEEVINLFEPIVKLVARTILNLRRESYQENNVQPIDPDSLFTALQRHSFLQFGALCDFYRKDILQFVVDRELPRSVSRTYYFLSTCLFFFYTDLTSIVMHLCDANCRFYRVPPIAEAQGGTMIWDDSLQLNVIPEDEDVDFDSAEDDGVHVIYEVTQNFEALTIDQPSETINDPPPVYDYPPHYEISVSDTILPLYFIRYGLEIFEVFWDLLLNEPTNPDTVKYDMYDFQDVQSKRDQIMQSVSSDITTEDVIQILKTLENLFDQIQWYRCCRTEEYFRRHYPNAVDTVFAFHVSCPACHSQMLHCYKELETHQACANENLCLRSKMRSYFEPQVLIPYGPMFNILTQRKQFGIQKTFDFYAQEGDHVKFDHFLTNIENSMAHSGYNAQPSEAPVVGNDLDLTFSPQSLCKLDPIAWRLIYHKYFRPHIQDTDQDHFARFLSIALSGSLRQARLYHLCPYHLRKLLWDGRIPWVFVEPYSRNLESLMHRLTLDSIFGAFRNGHTWQLKPSMNKIYHDYNQFRESWKPMVDSEAFAFLRLLNQ</sequence>
<dbReference type="EMBL" id="MN918683">
    <property type="protein sequence ID" value="QJI53567.1"/>
    <property type="molecule type" value="Genomic_RNA"/>
</dbReference>
<name>A0A6M3YNY9_9VIRU</name>
<proteinExistence type="predicted"/>
<protein>
    <submittedName>
        <fullName evidence="1">Uncharacterized protein</fullName>
    </submittedName>
</protein>
<organism evidence="1">
    <name type="scientific">Picornavirales sp</name>
    <dbReference type="NCBI Taxonomy" id="1955153"/>
    <lineage>
        <taxon>Viruses</taxon>
        <taxon>Riboviria</taxon>
        <taxon>Orthornavirae</taxon>
        <taxon>Pisuviricota</taxon>
        <taxon>Pisoniviricetes</taxon>
        <taxon>Picornavirales</taxon>
    </lineage>
</organism>